<feature type="domain" description="HD/PDEase" evidence="2">
    <location>
        <begin position="73"/>
        <end position="308"/>
    </location>
</feature>
<evidence type="ECO:0000313" key="3">
    <source>
        <dbReference type="EMBL" id="MEI4463474.1"/>
    </source>
</evidence>
<evidence type="ECO:0000313" key="4">
    <source>
        <dbReference type="Proteomes" id="UP001387110"/>
    </source>
</evidence>
<keyword evidence="4" id="KW-1185">Reference proteome</keyword>
<dbReference type="InterPro" id="IPR027432">
    <property type="entry name" value="dGTP_triphosphohydrolase_C"/>
</dbReference>
<accession>A0ABU8EKM7</accession>
<dbReference type="Pfam" id="PF01966">
    <property type="entry name" value="HD"/>
    <property type="match status" value="1"/>
</dbReference>
<gene>
    <name evidence="3" type="primary">dgt</name>
    <name evidence="3" type="ORF">SZL87_13690</name>
</gene>
<sequence length="544" mass="63344">MEKEKEMEWNSLLNGDRRRVSKRDKKQKDAEIYDLFSDHRNEFERDYDRIMGSSSLRRLQDKAQVFPLQTSDFIRTRLTHSMEVSAIARSFGVWLDDWLLKNKKIEKDDLRKIPSILATAGLVHDIGNPPYGHYGEDIIKKWFKNYFEKMNKTKKNMLKELCVIKVRKNKKNNMVISSKLNVSKSIKISSLESSKNILTPEQKNDFIHFDGNAQGLRILTRLQVLNDQYGINFTYGTLSVLLKYPYDSSNEIAKKEKKFGYFQQDKAIGEKIINETTKMSGKRNPLTYFLEAADDIAYLGADIEDGVKKKLIPWELVFEKLIKSVTEEESDLYKSSEERLLYNEVYSAYQNDIDELYEKHKQVKKDGFPDYLLTSAQNFKAWVQGQIIKEVKSVFIKDYELIMQGKLKKDFISKTDNAKNLDSLLRSLLKDYVFCSREVLSLELVGDSVLSDLLNMFIKECITEVDCSFETDSRSKAGKLFKMISENFVFIHLMNDNFPDEKIKKTLKDLSLYEKLLLITDFISGMTDSYALDLHQKLKGVKMP</sequence>
<name>A0ABU8EKM7_9BACL</name>
<dbReference type="PANTHER" id="PTHR11373">
    <property type="entry name" value="DEOXYNUCLEOSIDE TRIPHOSPHATE TRIPHOSPHOHYDROLASE"/>
    <property type="match status" value="1"/>
</dbReference>
<organism evidence="3 4">
    <name type="scientific">Exiguobacterium indicum</name>
    <dbReference type="NCBI Taxonomy" id="296995"/>
    <lineage>
        <taxon>Bacteria</taxon>
        <taxon>Bacillati</taxon>
        <taxon>Bacillota</taxon>
        <taxon>Bacilli</taxon>
        <taxon>Bacillales</taxon>
        <taxon>Bacillales Family XII. Incertae Sedis</taxon>
        <taxon>Exiguobacterium</taxon>
    </lineage>
</organism>
<evidence type="ECO:0000259" key="2">
    <source>
        <dbReference type="SMART" id="SM00471"/>
    </source>
</evidence>
<dbReference type="SMART" id="SM00471">
    <property type="entry name" value="HDc"/>
    <property type="match status" value="1"/>
</dbReference>
<evidence type="ECO:0000256" key="1">
    <source>
        <dbReference type="ARBA" id="ARBA00022801"/>
    </source>
</evidence>
<dbReference type="Gene3D" id="1.10.3550.10">
    <property type="entry name" value="eoxyguanosinetriphosphate triphosphohydrolase domain-like"/>
    <property type="match status" value="1"/>
</dbReference>
<dbReference type="Proteomes" id="UP001387110">
    <property type="component" value="Unassembled WGS sequence"/>
</dbReference>
<dbReference type="Gene3D" id="1.10.3210.10">
    <property type="entry name" value="Hypothetical protein af1432"/>
    <property type="match status" value="2"/>
</dbReference>
<keyword evidence="1" id="KW-0378">Hydrolase</keyword>
<dbReference type="EMBL" id="JBAWKY010000004">
    <property type="protein sequence ID" value="MEI4463474.1"/>
    <property type="molecule type" value="Genomic_DNA"/>
</dbReference>
<reference evidence="3 4" key="1">
    <citation type="submission" date="2023-12" db="EMBL/GenBank/DDBJ databases">
        <authorList>
            <person name="Easwaran N."/>
            <person name="Lazarus H.P.S."/>
        </authorList>
    </citation>
    <scope>NUCLEOTIDE SEQUENCE [LARGE SCALE GENOMIC DNA]</scope>
    <source>
        <strain evidence="3 4">VIT-2023</strain>
    </source>
</reference>
<dbReference type="NCBIfam" id="TIGR01353">
    <property type="entry name" value="dGTP_triPase"/>
    <property type="match status" value="1"/>
</dbReference>
<dbReference type="InterPro" id="IPR050135">
    <property type="entry name" value="dGTPase-like"/>
</dbReference>
<protein>
    <submittedName>
        <fullName evidence="3">DNTP triphosphohydrolase</fullName>
    </submittedName>
</protein>
<dbReference type="SUPFAM" id="SSF109604">
    <property type="entry name" value="HD-domain/PDEase-like"/>
    <property type="match status" value="1"/>
</dbReference>
<comment type="caution">
    <text evidence="3">The sequence shown here is derived from an EMBL/GenBank/DDBJ whole genome shotgun (WGS) entry which is preliminary data.</text>
</comment>
<dbReference type="InterPro" id="IPR006674">
    <property type="entry name" value="HD_domain"/>
</dbReference>
<dbReference type="CDD" id="cd00077">
    <property type="entry name" value="HDc"/>
    <property type="match status" value="1"/>
</dbReference>
<dbReference type="PANTHER" id="PTHR11373:SF32">
    <property type="entry name" value="DEOXYGUANOSINETRIPHOSPHATE TRIPHOSPHOHYDROLASE"/>
    <property type="match status" value="1"/>
</dbReference>
<dbReference type="InterPro" id="IPR003607">
    <property type="entry name" value="HD/PDEase_dom"/>
</dbReference>
<proteinExistence type="predicted"/>
<dbReference type="InterPro" id="IPR006261">
    <property type="entry name" value="dGTPase"/>
</dbReference>